<reference evidence="3" key="1">
    <citation type="submission" date="2025-08" db="UniProtKB">
        <authorList>
            <consortium name="RefSeq"/>
        </authorList>
    </citation>
    <scope>IDENTIFICATION</scope>
    <source>
        <tissue evidence="3">Whole Larva</tissue>
    </source>
</reference>
<feature type="region of interest" description="Disordered" evidence="1">
    <location>
        <begin position="573"/>
        <end position="598"/>
    </location>
</feature>
<dbReference type="Proteomes" id="UP000695000">
    <property type="component" value="Unplaced"/>
</dbReference>
<dbReference type="RefSeq" id="XP_017777585.1">
    <property type="nucleotide sequence ID" value="XM_017922096.1"/>
</dbReference>
<accession>A0ABM1MSN5</accession>
<protein>
    <submittedName>
        <fullName evidence="3">Uncharacterized protein LOC108563423 isoform X1</fullName>
    </submittedName>
</protein>
<feature type="compositionally biased region" description="Low complexity" evidence="1">
    <location>
        <begin position="579"/>
        <end position="590"/>
    </location>
</feature>
<evidence type="ECO:0000256" key="1">
    <source>
        <dbReference type="SAM" id="MobiDB-lite"/>
    </source>
</evidence>
<feature type="region of interest" description="Disordered" evidence="1">
    <location>
        <begin position="39"/>
        <end position="69"/>
    </location>
</feature>
<keyword evidence="2" id="KW-1185">Reference proteome</keyword>
<evidence type="ECO:0000313" key="2">
    <source>
        <dbReference type="Proteomes" id="UP000695000"/>
    </source>
</evidence>
<dbReference type="GeneID" id="108563423"/>
<proteinExistence type="predicted"/>
<gene>
    <name evidence="3" type="primary">LOC108563423</name>
</gene>
<evidence type="ECO:0000313" key="3">
    <source>
        <dbReference type="RefSeq" id="XP_017777585.1"/>
    </source>
</evidence>
<feature type="compositionally biased region" description="Basic residues" evidence="1">
    <location>
        <begin position="51"/>
        <end position="60"/>
    </location>
</feature>
<name>A0ABM1MSN5_NICVS</name>
<organism evidence="2 3">
    <name type="scientific">Nicrophorus vespilloides</name>
    <name type="common">Boreal carrion beetle</name>
    <dbReference type="NCBI Taxonomy" id="110193"/>
    <lineage>
        <taxon>Eukaryota</taxon>
        <taxon>Metazoa</taxon>
        <taxon>Ecdysozoa</taxon>
        <taxon>Arthropoda</taxon>
        <taxon>Hexapoda</taxon>
        <taxon>Insecta</taxon>
        <taxon>Pterygota</taxon>
        <taxon>Neoptera</taxon>
        <taxon>Endopterygota</taxon>
        <taxon>Coleoptera</taxon>
        <taxon>Polyphaga</taxon>
        <taxon>Staphyliniformia</taxon>
        <taxon>Silphidae</taxon>
        <taxon>Nicrophorinae</taxon>
        <taxon>Nicrophorus</taxon>
    </lineage>
</organism>
<sequence>MVIISVRVFCSECHNKQNSTKKILSLMKTLPDGNKIAANLAKPGSSQESSRKKRFNHHPRRIEQQKTESVGDMHPLLVIKKPPESSVLTDSSDEYCDVTIRQEVEDRIDDDCFDYSFEDSIISAVQQTLNMQSNRKMEEKDIKNAVNSQSEAENKLDTNKSEICAKKDREPKQPKEVLRLYLNMKVRSIIEKSLQTLEDVRLVLEFGIDPPDGAEDYARRKKRALEFASRFSRIHLYQLNRHITDIQNMLRPPSARTGVRNANNIDLNQKFLTANQTIFQGLQAYKKHLPNTIVVGVPDKLRDLLKSTGVLCDIFRNHAAEGDDIIDVLEVRCNLLLERLQENLQGSVGLPVGSNVSLSGKRMPKVRSKHSKLSMYQSAPQKDLYWRKAIATLARKKFNVQSRYKTATYKHRPQPVEKKCPTPVLSGQQTALQKTLLKTNTPASKCRSAKQNVNDIDNVETIVQMQDANVKDTKENSAMWKLAQGFFKKIAKDNQPMSQGEYECILEHFINMVKTEEGEQHHENIEERAKGILETRLGKSIENMEFKEFVDKLIECANSEIQSAFLTDNTTTHKKEELTAPLSAKSSSTASKDKRKTLSVSGSKNAQLICIKDDNSTVEVSEDEVNVVKSASKGCSLNDSSNELLYKERPEDFTKKSRSQGLNRISKSKMNLRQLVMLPKDTVVNIIEYKLDFHKETKGNYMYRKSGNMSPWILMERIADMLMEESLYSIARDIQVDEILQKVYAQEFK</sequence>